<dbReference type="AlphaFoldDB" id="A0A0E9WDZ2"/>
<evidence type="ECO:0000313" key="1">
    <source>
        <dbReference type="EMBL" id="JAH88567.1"/>
    </source>
</evidence>
<dbReference type="EMBL" id="GBXM01020010">
    <property type="protein sequence ID" value="JAH88567.1"/>
    <property type="molecule type" value="Transcribed_RNA"/>
</dbReference>
<accession>A0A0E9WDZ2</accession>
<organism evidence="1">
    <name type="scientific">Anguilla anguilla</name>
    <name type="common">European freshwater eel</name>
    <name type="synonym">Muraena anguilla</name>
    <dbReference type="NCBI Taxonomy" id="7936"/>
    <lineage>
        <taxon>Eukaryota</taxon>
        <taxon>Metazoa</taxon>
        <taxon>Chordata</taxon>
        <taxon>Craniata</taxon>
        <taxon>Vertebrata</taxon>
        <taxon>Euteleostomi</taxon>
        <taxon>Actinopterygii</taxon>
        <taxon>Neopterygii</taxon>
        <taxon>Teleostei</taxon>
        <taxon>Anguilliformes</taxon>
        <taxon>Anguillidae</taxon>
        <taxon>Anguilla</taxon>
    </lineage>
</organism>
<sequence length="25" mass="2790">MDLVSFLSLSIIVRLLVANFLKGKI</sequence>
<name>A0A0E9WDZ2_ANGAN</name>
<protein>
    <submittedName>
        <fullName evidence="1">Uncharacterized protein</fullName>
    </submittedName>
</protein>
<proteinExistence type="predicted"/>
<reference evidence="1" key="1">
    <citation type="submission" date="2014-11" db="EMBL/GenBank/DDBJ databases">
        <authorList>
            <person name="Amaro Gonzalez C."/>
        </authorList>
    </citation>
    <scope>NUCLEOTIDE SEQUENCE</scope>
</reference>
<reference evidence="1" key="2">
    <citation type="journal article" date="2015" name="Fish Shellfish Immunol.">
        <title>Early steps in the European eel (Anguilla anguilla)-Vibrio vulnificus interaction in the gills: Role of the RtxA13 toxin.</title>
        <authorList>
            <person name="Callol A."/>
            <person name="Pajuelo D."/>
            <person name="Ebbesson L."/>
            <person name="Teles M."/>
            <person name="MacKenzie S."/>
            <person name="Amaro C."/>
        </authorList>
    </citation>
    <scope>NUCLEOTIDE SEQUENCE</scope>
</reference>